<organism evidence="2 3">
    <name type="scientific">Leucosporidium creatinivorum</name>
    <dbReference type="NCBI Taxonomy" id="106004"/>
    <lineage>
        <taxon>Eukaryota</taxon>
        <taxon>Fungi</taxon>
        <taxon>Dikarya</taxon>
        <taxon>Basidiomycota</taxon>
        <taxon>Pucciniomycotina</taxon>
        <taxon>Microbotryomycetes</taxon>
        <taxon>Leucosporidiales</taxon>
        <taxon>Leucosporidium</taxon>
    </lineage>
</organism>
<feature type="chain" id="PRO_5012440699" evidence="1">
    <location>
        <begin position="20"/>
        <end position="110"/>
    </location>
</feature>
<evidence type="ECO:0000313" key="2">
    <source>
        <dbReference type="EMBL" id="ORY59427.1"/>
    </source>
</evidence>
<dbReference type="InParanoid" id="A0A1Y2DJK4"/>
<feature type="signal peptide" evidence="1">
    <location>
        <begin position="1"/>
        <end position="19"/>
    </location>
</feature>
<proteinExistence type="predicted"/>
<accession>A0A1Y2DJK4</accession>
<reference evidence="2 3" key="1">
    <citation type="submission" date="2016-07" db="EMBL/GenBank/DDBJ databases">
        <title>Pervasive Adenine N6-methylation of Active Genes in Fungi.</title>
        <authorList>
            <consortium name="DOE Joint Genome Institute"/>
            <person name="Mondo S.J."/>
            <person name="Dannebaum R.O."/>
            <person name="Kuo R.C."/>
            <person name="Labutti K."/>
            <person name="Haridas S."/>
            <person name="Kuo A."/>
            <person name="Salamov A."/>
            <person name="Ahrendt S.R."/>
            <person name="Lipzen A."/>
            <person name="Sullivan W."/>
            <person name="Andreopoulos W.B."/>
            <person name="Clum A."/>
            <person name="Lindquist E."/>
            <person name="Daum C."/>
            <person name="Ramamoorthy G.K."/>
            <person name="Gryganskyi A."/>
            <person name="Culley D."/>
            <person name="Magnuson J.K."/>
            <person name="James T.Y."/>
            <person name="O'Malley M.A."/>
            <person name="Stajich J.E."/>
            <person name="Spatafora J.W."/>
            <person name="Visel A."/>
            <person name="Grigoriev I.V."/>
        </authorList>
    </citation>
    <scope>NUCLEOTIDE SEQUENCE [LARGE SCALE GENOMIC DNA]</scope>
    <source>
        <strain evidence="2 3">62-1032</strain>
    </source>
</reference>
<dbReference type="OrthoDB" id="2538201at2759"/>
<evidence type="ECO:0000313" key="3">
    <source>
        <dbReference type="Proteomes" id="UP000193467"/>
    </source>
</evidence>
<evidence type="ECO:0000256" key="1">
    <source>
        <dbReference type="SAM" id="SignalP"/>
    </source>
</evidence>
<dbReference type="AlphaFoldDB" id="A0A1Y2DJK4"/>
<keyword evidence="1" id="KW-0732">Signal</keyword>
<protein>
    <submittedName>
        <fullName evidence="2">Uncharacterized protein</fullName>
    </submittedName>
</protein>
<dbReference type="Proteomes" id="UP000193467">
    <property type="component" value="Unassembled WGS sequence"/>
</dbReference>
<comment type="caution">
    <text evidence="2">The sequence shown here is derived from an EMBL/GenBank/DDBJ whole genome shotgun (WGS) entry which is preliminary data.</text>
</comment>
<dbReference type="EMBL" id="MCGR01000076">
    <property type="protein sequence ID" value="ORY59427.1"/>
    <property type="molecule type" value="Genomic_DNA"/>
</dbReference>
<keyword evidence="3" id="KW-1185">Reference proteome</keyword>
<sequence>MKFALASALLAVLPALCSATYFTNPTAGTVWSSPQGETITWKFQAGGAAVGTIVLESEATNPKSNTQTVLADSIDLTLEELAWPVGLSLPAVSTTSFVSLVIFWPLETTC</sequence>
<gene>
    <name evidence="2" type="ORF">BCR35DRAFT_200581</name>
</gene>
<name>A0A1Y2DJK4_9BASI</name>